<proteinExistence type="predicted"/>
<dbReference type="Proteomes" id="UP000676169">
    <property type="component" value="Chromosome"/>
</dbReference>
<accession>A0A975G5B8</accession>
<keyword evidence="1" id="KW-0328">Glycosyltransferase</keyword>
<dbReference type="Gene3D" id="3.40.50.2000">
    <property type="entry name" value="Glycogen Phosphorylase B"/>
    <property type="match status" value="2"/>
</dbReference>
<evidence type="ECO:0000313" key="2">
    <source>
        <dbReference type="Proteomes" id="UP000676169"/>
    </source>
</evidence>
<keyword evidence="1" id="KW-0808">Transferase</keyword>
<reference evidence="1" key="1">
    <citation type="submission" date="2021-04" db="EMBL/GenBank/DDBJ databases">
        <title>Luteolibacter sp. 32A isolated from the skin of an Anderson's salamander (Ambystoma andersonii).</title>
        <authorList>
            <person name="Spergser J."/>
            <person name="Busse H.-J."/>
        </authorList>
    </citation>
    <scope>NUCLEOTIDE SEQUENCE</scope>
    <source>
        <strain evidence="1">32A</strain>
    </source>
</reference>
<sequence length="398" mass="44087">MRCLWITRQDPRPSNSGELIYTRGLLRALSAHPGFKVTVLAHRAVGTPDEPPDPKLRWELHGWIPNGRLGGLVSMLPSDAWRLGNFTMRDSLETLSEEGHWDWVIIDQAACGWVLKHLPQPGRPRVAYIAHNHEASVRKQVASERGGSLPFRMALAWDAWKYGKLERAICERADLISAITPRDEALFKQEFPGKRTLRLPPGYNGPAVESPPPITKNSPRRVVLAGAFEWLAKRRNLELFLAAADAPFRHHNIRFVVAGKADTDYFAGLDRRYPWAEFHANVPSMDPYLANARIGLIPEALGGGFKLKALDYIFRGLPVAALEQALSGLPVNPAQDVITARQPAELAEAVAARIDDLEFLNAAASRALFACRASFQWSDRGSVLAAALEDISTSPPRP</sequence>
<gene>
    <name evidence="1" type="ORF">KBB96_12040</name>
</gene>
<name>A0A975G5B8_9BACT</name>
<organism evidence="1 2">
    <name type="scientific">Luteolibacter ambystomatis</name>
    <dbReference type="NCBI Taxonomy" id="2824561"/>
    <lineage>
        <taxon>Bacteria</taxon>
        <taxon>Pseudomonadati</taxon>
        <taxon>Verrucomicrobiota</taxon>
        <taxon>Verrucomicrobiia</taxon>
        <taxon>Verrucomicrobiales</taxon>
        <taxon>Verrucomicrobiaceae</taxon>
        <taxon>Luteolibacter</taxon>
    </lineage>
</organism>
<protein>
    <submittedName>
        <fullName evidence="1">Glycosyltransferase</fullName>
        <ecNumber evidence="1">2.4.-.-</ecNumber>
    </submittedName>
</protein>
<dbReference type="RefSeq" id="WP_211629691.1">
    <property type="nucleotide sequence ID" value="NZ_CP073100.1"/>
</dbReference>
<dbReference type="EC" id="2.4.-.-" evidence="1"/>
<dbReference type="SUPFAM" id="SSF53756">
    <property type="entry name" value="UDP-Glycosyltransferase/glycogen phosphorylase"/>
    <property type="match status" value="1"/>
</dbReference>
<dbReference type="KEGG" id="lamb:KBB96_12040"/>
<dbReference type="EMBL" id="CP073100">
    <property type="protein sequence ID" value="QUE49602.1"/>
    <property type="molecule type" value="Genomic_DNA"/>
</dbReference>
<keyword evidence="2" id="KW-1185">Reference proteome</keyword>
<evidence type="ECO:0000313" key="1">
    <source>
        <dbReference type="EMBL" id="QUE49602.1"/>
    </source>
</evidence>
<dbReference type="GO" id="GO:0016757">
    <property type="term" value="F:glycosyltransferase activity"/>
    <property type="evidence" value="ECO:0007669"/>
    <property type="project" value="UniProtKB-KW"/>
</dbReference>
<dbReference type="Pfam" id="PF13692">
    <property type="entry name" value="Glyco_trans_1_4"/>
    <property type="match status" value="1"/>
</dbReference>
<dbReference type="AlphaFoldDB" id="A0A975G5B8"/>